<keyword evidence="3" id="KW-1185">Reference proteome</keyword>
<gene>
    <name evidence="2" type="ORF">AB6A40_008576</name>
</gene>
<name>A0ABD6ERU6_9BILA</name>
<sequence>MRMDLPSPDSPVRSLVVDLIIIVIMAALFCGIPHFFINPLRRGFFCDDDSIRYPYHESTVDTVPLVIFAILAVLASIAVPGFIRQSNMYNVHRRPNRKLLLIRLLAHLSK</sequence>
<keyword evidence="1" id="KW-0812">Transmembrane</keyword>
<dbReference type="EMBL" id="JBGFUD010008052">
    <property type="protein sequence ID" value="MFH4981867.1"/>
    <property type="molecule type" value="Genomic_DNA"/>
</dbReference>
<organism evidence="2 3">
    <name type="scientific">Gnathostoma spinigerum</name>
    <dbReference type="NCBI Taxonomy" id="75299"/>
    <lineage>
        <taxon>Eukaryota</taxon>
        <taxon>Metazoa</taxon>
        <taxon>Ecdysozoa</taxon>
        <taxon>Nematoda</taxon>
        <taxon>Chromadorea</taxon>
        <taxon>Rhabditida</taxon>
        <taxon>Spirurina</taxon>
        <taxon>Gnathostomatomorpha</taxon>
        <taxon>Gnathostomatoidea</taxon>
        <taxon>Gnathostomatidae</taxon>
        <taxon>Gnathostoma</taxon>
    </lineage>
</organism>
<protein>
    <submittedName>
        <fullName evidence="2">Uncharacterized protein</fullName>
    </submittedName>
</protein>
<accession>A0ABD6ERU6</accession>
<reference evidence="2 3" key="1">
    <citation type="submission" date="2024-08" db="EMBL/GenBank/DDBJ databases">
        <title>Gnathostoma spinigerum genome.</title>
        <authorList>
            <person name="Gonzalez-Bertolin B."/>
            <person name="Monzon S."/>
            <person name="Zaballos A."/>
            <person name="Jimenez P."/>
            <person name="Dekumyoy P."/>
            <person name="Varona S."/>
            <person name="Cuesta I."/>
            <person name="Sumanam S."/>
            <person name="Adisakwattana P."/>
            <person name="Gasser R.B."/>
            <person name="Hernandez-Gonzalez A."/>
            <person name="Young N.D."/>
            <person name="Perteguer M.J."/>
        </authorList>
    </citation>
    <scope>NUCLEOTIDE SEQUENCE [LARGE SCALE GENOMIC DNA]</scope>
    <source>
        <strain evidence="2">AL3</strain>
        <tissue evidence="2">Liver</tissue>
    </source>
</reference>
<evidence type="ECO:0000313" key="3">
    <source>
        <dbReference type="Proteomes" id="UP001608902"/>
    </source>
</evidence>
<evidence type="ECO:0000313" key="2">
    <source>
        <dbReference type="EMBL" id="MFH4981867.1"/>
    </source>
</evidence>
<keyword evidence="1" id="KW-1133">Transmembrane helix</keyword>
<proteinExistence type="predicted"/>
<keyword evidence="1" id="KW-0472">Membrane</keyword>
<evidence type="ECO:0000256" key="1">
    <source>
        <dbReference type="SAM" id="Phobius"/>
    </source>
</evidence>
<feature type="transmembrane region" description="Helical" evidence="1">
    <location>
        <begin position="12"/>
        <end position="37"/>
    </location>
</feature>
<dbReference type="Proteomes" id="UP001608902">
    <property type="component" value="Unassembled WGS sequence"/>
</dbReference>
<dbReference type="AlphaFoldDB" id="A0ABD6ERU6"/>
<feature type="transmembrane region" description="Helical" evidence="1">
    <location>
        <begin position="63"/>
        <end position="83"/>
    </location>
</feature>
<comment type="caution">
    <text evidence="2">The sequence shown here is derived from an EMBL/GenBank/DDBJ whole genome shotgun (WGS) entry which is preliminary data.</text>
</comment>